<dbReference type="CDD" id="cd02440">
    <property type="entry name" value="AdoMet_MTases"/>
    <property type="match status" value="1"/>
</dbReference>
<gene>
    <name evidence="4" type="ORF">GGR21_001285</name>
</gene>
<dbReference type="SMART" id="SM00470">
    <property type="entry name" value="ParB"/>
    <property type="match status" value="1"/>
</dbReference>
<comment type="similarity">
    <text evidence="1">Belongs to the ParB family.</text>
</comment>
<dbReference type="InterPro" id="IPR004437">
    <property type="entry name" value="ParB/RepB/Spo0J"/>
</dbReference>
<keyword evidence="2" id="KW-0159">Chromosome partition</keyword>
<dbReference type="Pfam" id="PF17762">
    <property type="entry name" value="HTH_ParB"/>
    <property type="match status" value="1"/>
</dbReference>
<reference evidence="4 5" key="1">
    <citation type="submission" date="2020-08" db="EMBL/GenBank/DDBJ databases">
        <title>Genomic Encyclopedia of Type Strains, Phase IV (KMG-IV): sequencing the most valuable type-strain genomes for metagenomic binning, comparative biology and taxonomic classification.</title>
        <authorList>
            <person name="Goeker M."/>
        </authorList>
    </citation>
    <scope>NUCLEOTIDE SEQUENCE [LARGE SCALE GENOMIC DNA]</scope>
    <source>
        <strain evidence="4 5">DSM 104969</strain>
    </source>
</reference>
<protein>
    <submittedName>
        <fullName evidence="4">ParB/RepB/Spo0J family partition protein</fullName>
    </submittedName>
</protein>
<evidence type="ECO:0000259" key="3">
    <source>
        <dbReference type="SMART" id="SM00470"/>
    </source>
</evidence>
<keyword evidence="5" id="KW-1185">Reference proteome</keyword>
<evidence type="ECO:0000313" key="5">
    <source>
        <dbReference type="Proteomes" id="UP000555103"/>
    </source>
</evidence>
<dbReference type="SUPFAM" id="SSF109709">
    <property type="entry name" value="KorB DNA-binding domain-like"/>
    <property type="match status" value="1"/>
</dbReference>
<dbReference type="PANTHER" id="PTHR33375">
    <property type="entry name" value="CHROMOSOME-PARTITIONING PROTEIN PARB-RELATED"/>
    <property type="match status" value="1"/>
</dbReference>
<dbReference type="InterPro" id="IPR041468">
    <property type="entry name" value="HTH_ParB/Spo0J"/>
</dbReference>
<dbReference type="SUPFAM" id="SSF53335">
    <property type="entry name" value="S-adenosyl-L-methionine-dependent methyltransferases"/>
    <property type="match status" value="1"/>
</dbReference>
<dbReference type="EMBL" id="JACIEP010000004">
    <property type="protein sequence ID" value="MBB4035392.1"/>
    <property type="molecule type" value="Genomic_DNA"/>
</dbReference>
<dbReference type="GO" id="GO:0003677">
    <property type="term" value="F:DNA binding"/>
    <property type="evidence" value="ECO:0007669"/>
    <property type="project" value="InterPro"/>
</dbReference>
<dbReference type="SUPFAM" id="SSF110849">
    <property type="entry name" value="ParB/Sulfiredoxin"/>
    <property type="match status" value="1"/>
</dbReference>
<organism evidence="4 5">
    <name type="scientific">Dysgonomonas hofstadii</name>
    <dbReference type="NCBI Taxonomy" id="637886"/>
    <lineage>
        <taxon>Bacteria</taxon>
        <taxon>Pseudomonadati</taxon>
        <taxon>Bacteroidota</taxon>
        <taxon>Bacteroidia</taxon>
        <taxon>Bacteroidales</taxon>
        <taxon>Dysgonomonadaceae</taxon>
        <taxon>Dysgonomonas</taxon>
    </lineage>
</organism>
<comment type="caution">
    <text evidence="4">The sequence shown here is derived from an EMBL/GenBank/DDBJ whole genome shotgun (WGS) entry which is preliminary data.</text>
</comment>
<dbReference type="AlphaFoldDB" id="A0A840CS83"/>
<dbReference type="Gene3D" id="1.10.10.2830">
    <property type="match status" value="1"/>
</dbReference>
<dbReference type="GO" id="GO:0007059">
    <property type="term" value="P:chromosome segregation"/>
    <property type="evidence" value="ECO:0007669"/>
    <property type="project" value="UniProtKB-KW"/>
</dbReference>
<dbReference type="Proteomes" id="UP000555103">
    <property type="component" value="Unassembled WGS sequence"/>
</dbReference>
<dbReference type="Gene3D" id="3.90.1530.30">
    <property type="match status" value="1"/>
</dbReference>
<evidence type="ECO:0000313" key="4">
    <source>
        <dbReference type="EMBL" id="MBB4035392.1"/>
    </source>
</evidence>
<evidence type="ECO:0000256" key="2">
    <source>
        <dbReference type="ARBA" id="ARBA00022829"/>
    </source>
</evidence>
<dbReference type="InterPro" id="IPR036086">
    <property type="entry name" value="ParB/Sulfiredoxin_sf"/>
</dbReference>
<dbReference type="GO" id="GO:0005694">
    <property type="term" value="C:chromosome"/>
    <property type="evidence" value="ECO:0007669"/>
    <property type="project" value="TreeGrafter"/>
</dbReference>
<dbReference type="InterPro" id="IPR003115">
    <property type="entry name" value="ParB_N"/>
</dbReference>
<evidence type="ECO:0000256" key="1">
    <source>
        <dbReference type="ARBA" id="ARBA00006295"/>
    </source>
</evidence>
<dbReference type="InterPro" id="IPR029063">
    <property type="entry name" value="SAM-dependent_MTases_sf"/>
</dbReference>
<dbReference type="GO" id="GO:0045881">
    <property type="term" value="P:positive regulation of sporulation resulting in formation of a cellular spore"/>
    <property type="evidence" value="ECO:0007669"/>
    <property type="project" value="TreeGrafter"/>
</dbReference>
<dbReference type="PANTHER" id="PTHR33375:SF1">
    <property type="entry name" value="CHROMOSOME-PARTITIONING PROTEIN PARB-RELATED"/>
    <property type="match status" value="1"/>
</dbReference>
<proteinExistence type="inferred from homology"/>
<dbReference type="InterPro" id="IPR050336">
    <property type="entry name" value="Chromosome_partition/occlusion"/>
</dbReference>
<accession>A0A840CS83</accession>
<feature type="domain" description="ParB-like N-terminal" evidence="3">
    <location>
        <begin position="272"/>
        <end position="361"/>
    </location>
</feature>
<sequence length="804" mass="93135">MNKNFEKVAKKYSLNNSYFKNKDESYPDTMLEIAQYWKQFGELPFVYPGDDWVYDTMIERQRKRGVLGSQYLSTNKTAEQIAVLAENFNPANLEVLDACCGTGQLTKALLEKGFNVEGFDGDGEMVELCKIIYPESNFFRMDFREAVSERRWELIVANPPHEHKYLPQFFEWLSTALATNGKAILLLPTDYMVKKHQASVVKLFARFKSLYTGEVCEEPHFSKCKSQVYFLELSEEFKNSLEMNKSIDEMKAEEIQQPQLKDMEPDENEKIYLVPLASIKPNPENHRKNIREEEIQELALSIKKSGLLQSITLRPKADYYEIVCGERRCLAFIKNGEEKIPAYIKELSDIQVMEMCLAENLLRKNLSPMEESNAFQKFILTGNYAIENLATTFGKTDSYIKSRLRLQHLTDDFKTLLDNMDISLSSSLEISKYDLKSQENIFKEHFLNDDTSNWRDLGVKELARRIESTYTSDLSKYKFDKKECASCQFNTGTYSLFTNAENGRCTNSECLRHKRTDFTLGFCKVVAEKYEDVEVCIAPYDKLDDRMSEKLEEQGIKIITSIAKDFPEEPQKPIMEEFNSEEEFKIALDNHKIEVLDYNQQMDEIQEKVDLGELKKVVYIGNNNPKLGYIAVNNDMVRDPLKTLDQEDAENKKQAALGVIKDLSQLIQTCMLPISGFSAFEEQALLFLMLDSLSIKNYALFGIEDTNQKFLTDDMKYKLSKTLTDQLKIIIQRDFIIKHLVKSVDSNSKSLLLIEFSRLHFPQETNDISRKYTDSYNVKFQKIKKQKEKIINKIDTVKESDIST</sequence>
<name>A0A840CS83_9BACT</name>
<dbReference type="Gene3D" id="3.40.50.150">
    <property type="entry name" value="Vaccinia Virus protein VP39"/>
    <property type="match status" value="1"/>
</dbReference>
<dbReference type="Pfam" id="PF13489">
    <property type="entry name" value="Methyltransf_23"/>
    <property type="match status" value="1"/>
</dbReference>
<dbReference type="Pfam" id="PF02195">
    <property type="entry name" value="ParB_N"/>
    <property type="match status" value="1"/>
</dbReference>
<dbReference type="RefSeq" id="WP_183306335.1">
    <property type="nucleotide sequence ID" value="NZ_JACIEP010000004.1"/>
</dbReference>
<dbReference type="NCBIfam" id="TIGR00180">
    <property type="entry name" value="parB_part"/>
    <property type="match status" value="1"/>
</dbReference>